<dbReference type="Gene3D" id="1.25.40.10">
    <property type="entry name" value="Tetratricopeptide repeat domain"/>
    <property type="match status" value="3"/>
</dbReference>
<sequence length="576" mass="66563">MKIRSKSIFILILSILVSLPVFSQEKLSRKERKKQLEIRKSDRLFIDGQRFMILEDFEKAYFYFQKAREINPSDPAINFKIAEILLRANRVEDAMEYGLLAVEGDPENKYYNLVMAEAFSKQGNPEAAAEILENLMSNSEENQNYILDLASLYLSSGNFDKALDALNQAEEYYGAVEQLTVQKQRILLRKNDLEGAIEEGKNLIEAHPGNSQYVLNLVEILFNNNRPEEALQTVEESLNTYPNQPDLQMAAYALYKDMGDLDTAEDLIIEAFQNPDLEVKVKAEAFSDIMQEMRTARREKLLDKLQKPLIELHPNEADALTVIGDRLYFSDQRKEALTYYEKSINIDPSNAEVLQGVIMTMFDAAKDFDDIEKYTEIAVDEFPERAEFWFFDGTAKLALKKAPEAKESLEKAKEINRGRNKQLDILVKGQLGDTYHQLGKKEEAYDFYEAVLKERPDDEHVLNNYAYFLSLAKKDLEKAKKMSGKLVDRHPKNATYLDTHAWVLFQLKEYEDAKKYMELALENEETPSGVMLEHYGDILYHLGNRNEAISFWRKAEGGDETSELLFKKIKDQKYYD</sequence>
<name>A0A2T0WE76_9BACT</name>
<dbReference type="InterPro" id="IPR011990">
    <property type="entry name" value="TPR-like_helical_dom_sf"/>
</dbReference>
<dbReference type="Pfam" id="PF13181">
    <property type="entry name" value="TPR_8"/>
    <property type="match status" value="3"/>
</dbReference>
<comment type="caution">
    <text evidence="2">The sequence shown here is derived from an EMBL/GenBank/DDBJ whole genome shotgun (WGS) entry which is preliminary data.</text>
</comment>
<keyword evidence="1" id="KW-0802">TPR repeat</keyword>
<dbReference type="PANTHER" id="PTHR12558:SF13">
    <property type="entry name" value="CELL DIVISION CYCLE PROTEIN 27 HOMOLOG"/>
    <property type="match status" value="1"/>
</dbReference>
<dbReference type="AlphaFoldDB" id="A0A2T0WE76"/>
<dbReference type="Pfam" id="PF14559">
    <property type="entry name" value="TPR_19"/>
    <property type="match status" value="3"/>
</dbReference>
<accession>A0A2T0WE76</accession>
<feature type="repeat" description="TPR" evidence="1">
    <location>
        <begin position="425"/>
        <end position="458"/>
    </location>
</feature>
<dbReference type="EMBL" id="PVTR01000015">
    <property type="protein sequence ID" value="PRY85020.1"/>
    <property type="molecule type" value="Genomic_DNA"/>
</dbReference>
<dbReference type="PROSITE" id="PS50005">
    <property type="entry name" value="TPR"/>
    <property type="match status" value="3"/>
</dbReference>
<reference evidence="2 3" key="1">
    <citation type="submission" date="2018-03" db="EMBL/GenBank/DDBJ databases">
        <title>Genomic Encyclopedia of Archaeal and Bacterial Type Strains, Phase II (KMG-II): from individual species to whole genera.</title>
        <authorList>
            <person name="Goeker M."/>
        </authorList>
    </citation>
    <scope>NUCLEOTIDE SEQUENCE [LARGE SCALE GENOMIC DNA]</scope>
    <source>
        <strain evidence="2 3">DSM 27929</strain>
    </source>
</reference>
<dbReference type="OrthoDB" id="9814220at2"/>
<feature type="repeat" description="TPR" evidence="1">
    <location>
        <begin position="317"/>
        <end position="350"/>
    </location>
</feature>
<evidence type="ECO:0000313" key="3">
    <source>
        <dbReference type="Proteomes" id="UP000238157"/>
    </source>
</evidence>
<dbReference type="SMART" id="SM00028">
    <property type="entry name" value="TPR"/>
    <property type="match status" value="8"/>
</dbReference>
<dbReference type="SUPFAM" id="SSF81901">
    <property type="entry name" value="HCP-like"/>
    <property type="match status" value="2"/>
</dbReference>
<proteinExistence type="predicted"/>
<dbReference type="PANTHER" id="PTHR12558">
    <property type="entry name" value="CELL DIVISION CYCLE 16,23,27"/>
    <property type="match status" value="1"/>
</dbReference>
<dbReference type="RefSeq" id="WP_106135298.1">
    <property type="nucleotide sequence ID" value="NZ_PVTR01000015.1"/>
</dbReference>
<feature type="repeat" description="TPR" evidence="1">
    <location>
        <begin position="41"/>
        <end position="74"/>
    </location>
</feature>
<dbReference type="InterPro" id="IPR019734">
    <property type="entry name" value="TPR_rpt"/>
</dbReference>
<dbReference type="Proteomes" id="UP000238157">
    <property type="component" value="Unassembled WGS sequence"/>
</dbReference>
<protein>
    <submittedName>
        <fullName evidence="2">Tetratricopeptide repeat protein</fullName>
    </submittedName>
</protein>
<keyword evidence="3" id="KW-1185">Reference proteome</keyword>
<gene>
    <name evidence="2" type="ORF">CLW00_11561</name>
</gene>
<evidence type="ECO:0000313" key="2">
    <source>
        <dbReference type="EMBL" id="PRY85020.1"/>
    </source>
</evidence>
<organism evidence="2 3">
    <name type="scientific">Mongoliibacter ruber</name>
    <dbReference type="NCBI Taxonomy" id="1750599"/>
    <lineage>
        <taxon>Bacteria</taxon>
        <taxon>Pseudomonadati</taxon>
        <taxon>Bacteroidota</taxon>
        <taxon>Cytophagia</taxon>
        <taxon>Cytophagales</taxon>
        <taxon>Cyclobacteriaceae</taxon>
        <taxon>Mongoliibacter</taxon>
    </lineage>
</organism>
<evidence type="ECO:0000256" key="1">
    <source>
        <dbReference type="PROSITE-ProRule" id="PRU00339"/>
    </source>
</evidence>